<comment type="catalytic activity">
    <reaction evidence="1">
        <text>ATP + protein L-histidine = ADP + protein N-phospho-L-histidine.</text>
        <dbReference type="EC" id="2.7.13.3"/>
    </reaction>
</comment>
<dbReference type="InterPro" id="IPR005467">
    <property type="entry name" value="His_kinase_dom"/>
</dbReference>
<evidence type="ECO:0000256" key="7">
    <source>
        <dbReference type="ARBA" id="ARBA00023012"/>
    </source>
</evidence>
<dbReference type="NCBIfam" id="TIGR00229">
    <property type="entry name" value="sensory_box"/>
    <property type="match status" value="1"/>
</dbReference>
<dbReference type="PANTHER" id="PTHR43065:SF46">
    <property type="entry name" value="C4-DICARBOXYLATE TRANSPORT SENSOR PROTEIN DCTB"/>
    <property type="match status" value="1"/>
</dbReference>
<dbReference type="InterPro" id="IPR013656">
    <property type="entry name" value="PAS_4"/>
</dbReference>
<keyword evidence="9" id="KW-1133">Transmembrane helix</keyword>
<keyword evidence="8" id="KW-0175">Coiled coil</keyword>
<dbReference type="InterPro" id="IPR004358">
    <property type="entry name" value="Sig_transdc_His_kin-like_C"/>
</dbReference>
<evidence type="ECO:0000256" key="2">
    <source>
        <dbReference type="ARBA" id="ARBA00012438"/>
    </source>
</evidence>
<dbReference type="RefSeq" id="WP_002631101.1">
    <property type="nucleotide sequence ID" value="NZ_ANAH02000004.1"/>
</dbReference>
<reference evidence="12" key="1">
    <citation type="submission" date="2013-05" db="EMBL/GenBank/DDBJ databases">
        <title>Genome assembly of Cystobacter fuscus DSM 2262.</title>
        <authorList>
            <person name="Sharma G."/>
            <person name="Khatri I."/>
            <person name="Kaur C."/>
            <person name="Mayilraj S."/>
            <person name="Subramanian S."/>
        </authorList>
    </citation>
    <scope>NUCLEOTIDE SEQUENCE [LARGE SCALE GENOMIC DNA]</scope>
    <source>
        <strain evidence="12">DSM 2262</strain>
    </source>
</reference>
<dbReference type="CDD" id="cd00130">
    <property type="entry name" value="PAS"/>
    <property type="match status" value="1"/>
</dbReference>
<dbReference type="AlphaFoldDB" id="S9QSI8"/>
<keyword evidence="7" id="KW-0902">Two-component regulatory system</keyword>
<dbReference type="GO" id="GO:0004673">
    <property type="term" value="F:protein histidine kinase activity"/>
    <property type="evidence" value="ECO:0007669"/>
    <property type="project" value="UniProtKB-EC"/>
</dbReference>
<dbReference type="GO" id="GO:0005524">
    <property type="term" value="F:ATP binding"/>
    <property type="evidence" value="ECO:0007669"/>
    <property type="project" value="UniProtKB-KW"/>
</dbReference>
<evidence type="ECO:0000256" key="6">
    <source>
        <dbReference type="ARBA" id="ARBA00022840"/>
    </source>
</evidence>
<keyword evidence="6" id="KW-0067">ATP-binding</keyword>
<comment type="caution">
    <text evidence="12">The sequence shown here is derived from an EMBL/GenBank/DDBJ whole genome shotgun (WGS) entry which is preliminary data.</text>
</comment>
<feature type="transmembrane region" description="Helical" evidence="9">
    <location>
        <begin position="87"/>
        <end position="106"/>
    </location>
</feature>
<feature type="transmembrane region" description="Helical" evidence="9">
    <location>
        <begin position="134"/>
        <end position="151"/>
    </location>
</feature>
<protein>
    <recommendedName>
        <fullName evidence="2">histidine kinase</fullName>
        <ecNumber evidence="2">2.7.13.3</ecNumber>
    </recommendedName>
</protein>
<dbReference type="Gene3D" id="3.30.450.20">
    <property type="entry name" value="PAS domain"/>
    <property type="match status" value="1"/>
</dbReference>
<dbReference type="SMART" id="SM00387">
    <property type="entry name" value="HATPase_c"/>
    <property type="match status" value="1"/>
</dbReference>
<dbReference type="SUPFAM" id="SSF55785">
    <property type="entry name" value="PYP-like sensor domain (PAS domain)"/>
    <property type="match status" value="1"/>
</dbReference>
<feature type="domain" description="Histidine kinase" evidence="10">
    <location>
        <begin position="400"/>
        <end position="605"/>
    </location>
</feature>
<dbReference type="Proteomes" id="UP000011682">
    <property type="component" value="Unassembled WGS sequence"/>
</dbReference>
<name>S9QSI8_CYSF2</name>
<dbReference type="Pfam" id="PF02518">
    <property type="entry name" value="HATPase_c"/>
    <property type="match status" value="1"/>
</dbReference>
<evidence type="ECO:0000256" key="1">
    <source>
        <dbReference type="ARBA" id="ARBA00000085"/>
    </source>
</evidence>
<dbReference type="Gene3D" id="3.30.565.10">
    <property type="entry name" value="Histidine kinase-like ATPase, C-terminal domain"/>
    <property type="match status" value="1"/>
</dbReference>
<dbReference type="InterPro" id="IPR003594">
    <property type="entry name" value="HATPase_dom"/>
</dbReference>
<feature type="domain" description="PAC" evidence="11">
    <location>
        <begin position="271"/>
        <end position="326"/>
    </location>
</feature>
<gene>
    <name evidence="12" type="ORF">D187_005393</name>
</gene>
<dbReference type="GO" id="GO:0000160">
    <property type="term" value="P:phosphorelay signal transduction system"/>
    <property type="evidence" value="ECO:0007669"/>
    <property type="project" value="UniProtKB-KW"/>
</dbReference>
<keyword evidence="4" id="KW-0547">Nucleotide-binding</keyword>
<evidence type="ECO:0000256" key="3">
    <source>
        <dbReference type="ARBA" id="ARBA00022679"/>
    </source>
</evidence>
<keyword evidence="13" id="KW-1185">Reference proteome</keyword>
<dbReference type="SUPFAM" id="SSF55874">
    <property type="entry name" value="ATPase domain of HSP90 chaperone/DNA topoisomerase II/histidine kinase"/>
    <property type="match status" value="1"/>
</dbReference>
<evidence type="ECO:0000256" key="9">
    <source>
        <dbReference type="SAM" id="Phobius"/>
    </source>
</evidence>
<dbReference type="InterPro" id="IPR036890">
    <property type="entry name" value="HATPase_C_sf"/>
</dbReference>
<feature type="transmembrane region" description="Helical" evidence="9">
    <location>
        <begin position="32"/>
        <end position="54"/>
    </location>
</feature>
<dbReference type="PROSITE" id="PS50109">
    <property type="entry name" value="HIS_KIN"/>
    <property type="match status" value="1"/>
</dbReference>
<keyword evidence="3" id="KW-0808">Transferase</keyword>
<evidence type="ECO:0000256" key="5">
    <source>
        <dbReference type="ARBA" id="ARBA00022777"/>
    </source>
</evidence>
<dbReference type="EMBL" id="ANAH02000004">
    <property type="protein sequence ID" value="EPX64259.1"/>
    <property type="molecule type" value="Genomic_DNA"/>
</dbReference>
<dbReference type="Pfam" id="PF08448">
    <property type="entry name" value="PAS_4"/>
    <property type="match status" value="1"/>
</dbReference>
<dbReference type="PRINTS" id="PR00344">
    <property type="entry name" value="BCTRLSENSOR"/>
</dbReference>
<sequence>MGFVVRLLAVLDAMLSERLRGGSSQELDRGRLLVAANCVMLLCDVLFLLFYVPLLPAPGMVPMGVVCGLGYGASLLTLRWGATTRPAALMVCTMLTGGIMVAAMNVKDTPEGAHPICMLIPLLAVYLLGPRPGLFFTLVGGMNAAVVVPLVHSRIPGLGVRNFFTAFFMLGAWALCCLLIVARDHANRALEQALRAQRDHERKLTSLLENTEDVVCSVDAQGLLIAANPALVEVYRELLGEEPEPGKPLLPPGAPESLRKRWEACCAKVFSGKRVRFEASPSSLRHPRVLDLSLTPVLDAAGRVVGMTLFGRDISDRKEAEARLGEMHRNLLDVSRRAGMAEIATGVLHNVGNALNSVNVSVNLLAERLHQSRVPGGLTRVTGLLSEHEGDLCVFFSQDARGRQLPGYLGALAGQLAEEREEFLDEVRTLQKSVEHIKSVVSMQQEHAHFSGVVERLDVTELLDDALRLHAVSLERQGIGVRREYTEAMMVRLDRHKLLQILLNLLTNAGHALMESGRPDKLLTIRVERVPPERVRIAVADNGIGIAPEDAPRLFTQGFTTKKDGHGFGLHISALAAREMDAFLSCASEGRGHGATFTIDLPMSGEESRA</sequence>
<feature type="coiled-coil region" evidence="8">
    <location>
        <begin position="183"/>
        <end position="210"/>
    </location>
</feature>
<dbReference type="eggNOG" id="COG4191">
    <property type="taxonomic scope" value="Bacteria"/>
</dbReference>
<evidence type="ECO:0000313" key="12">
    <source>
        <dbReference type="EMBL" id="EPX64259.1"/>
    </source>
</evidence>
<keyword evidence="5" id="KW-0418">Kinase</keyword>
<proteinExistence type="predicted"/>
<dbReference type="InterPro" id="IPR035965">
    <property type="entry name" value="PAS-like_dom_sf"/>
</dbReference>
<evidence type="ECO:0000256" key="4">
    <source>
        <dbReference type="ARBA" id="ARBA00022741"/>
    </source>
</evidence>
<evidence type="ECO:0000259" key="11">
    <source>
        <dbReference type="PROSITE" id="PS50113"/>
    </source>
</evidence>
<feature type="transmembrane region" description="Helical" evidence="9">
    <location>
        <begin position="163"/>
        <end position="182"/>
    </location>
</feature>
<organism evidence="12 13">
    <name type="scientific">Cystobacter fuscus (strain ATCC 25194 / DSM 2262 / NBRC 100088 / M29)</name>
    <dbReference type="NCBI Taxonomy" id="1242864"/>
    <lineage>
        <taxon>Bacteria</taxon>
        <taxon>Pseudomonadati</taxon>
        <taxon>Myxococcota</taxon>
        <taxon>Myxococcia</taxon>
        <taxon>Myxococcales</taxon>
        <taxon>Cystobacterineae</taxon>
        <taxon>Archangiaceae</taxon>
        <taxon>Cystobacter</taxon>
    </lineage>
</organism>
<evidence type="ECO:0000256" key="8">
    <source>
        <dbReference type="SAM" id="Coils"/>
    </source>
</evidence>
<dbReference type="InterPro" id="IPR000014">
    <property type="entry name" value="PAS"/>
</dbReference>
<keyword evidence="9" id="KW-0812">Transmembrane</keyword>
<keyword evidence="9" id="KW-0472">Membrane</keyword>
<feature type="transmembrane region" description="Helical" evidence="9">
    <location>
        <begin position="60"/>
        <end position="80"/>
    </location>
</feature>
<dbReference type="InterPro" id="IPR000700">
    <property type="entry name" value="PAS-assoc_C"/>
</dbReference>
<dbReference type="PANTHER" id="PTHR43065">
    <property type="entry name" value="SENSOR HISTIDINE KINASE"/>
    <property type="match status" value="1"/>
</dbReference>
<evidence type="ECO:0000313" key="13">
    <source>
        <dbReference type="Proteomes" id="UP000011682"/>
    </source>
</evidence>
<dbReference type="PROSITE" id="PS50113">
    <property type="entry name" value="PAC"/>
    <property type="match status" value="1"/>
</dbReference>
<dbReference type="EC" id="2.7.13.3" evidence="2"/>
<accession>S9QSI8</accession>
<evidence type="ECO:0000259" key="10">
    <source>
        <dbReference type="PROSITE" id="PS50109"/>
    </source>
</evidence>